<reference evidence="1 2" key="1">
    <citation type="submission" date="2016-06" db="EMBL/GenBank/DDBJ databases">
        <authorList>
            <person name="Kjaerup R.B."/>
            <person name="Dalgaard T.S."/>
            <person name="Juul-Madsen H.R."/>
        </authorList>
    </citation>
    <scope>NUCLEOTIDE SEQUENCE [LARGE SCALE GENOMIC DNA]</scope>
    <source>
        <strain evidence="1 2">DSM 43904</strain>
    </source>
</reference>
<dbReference type="AlphaFoldDB" id="A0A1C5IJA1"/>
<proteinExistence type="predicted"/>
<accession>A0A1C5IJA1</accession>
<organism evidence="1 2">
    <name type="scientific">Micromonospora echinaurantiaca</name>
    <dbReference type="NCBI Taxonomy" id="47857"/>
    <lineage>
        <taxon>Bacteria</taxon>
        <taxon>Bacillati</taxon>
        <taxon>Actinomycetota</taxon>
        <taxon>Actinomycetes</taxon>
        <taxon>Micromonosporales</taxon>
        <taxon>Micromonosporaceae</taxon>
        <taxon>Micromonospora</taxon>
    </lineage>
</organism>
<evidence type="ECO:0000313" key="1">
    <source>
        <dbReference type="EMBL" id="SCG57846.1"/>
    </source>
</evidence>
<gene>
    <name evidence="1" type="ORF">GA0070609_3368</name>
</gene>
<sequence length="67" mass="7031">MFLRVIPATAIGMLTLAATESTRLVPDHDVHRSVLAVSSTGTAIPDNPVDSRGADLSADGGFEWHVS</sequence>
<evidence type="ECO:0000313" key="2">
    <source>
        <dbReference type="Proteomes" id="UP000198217"/>
    </source>
</evidence>
<protein>
    <submittedName>
        <fullName evidence="1">Uncharacterized protein</fullName>
    </submittedName>
</protein>
<dbReference type="EMBL" id="LT607750">
    <property type="protein sequence ID" value="SCG57846.1"/>
    <property type="molecule type" value="Genomic_DNA"/>
</dbReference>
<keyword evidence="2" id="KW-1185">Reference proteome</keyword>
<name>A0A1C5IJA1_9ACTN</name>
<dbReference type="Proteomes" id="UP000198217">
    <property type="component" value="Chromosome I"/>
</dbReference>